<protein>
    <submittedName>
        <fullName evidence="2">Uncharacterized protein</fullName>
    </submittedName>
</protein>
<evidence type="ECO:0000313" key="1">
    <source>
        <dbReference type="Proteomes" id="UP000887579"/>
    </source>
</evidence>
<proteinExistence type="predicted"/>
<accession>A0AC34FLV1</accession>
<organism evidence="1 2">
    <name type="scientific">Panagrolaimus sp. ES5</name>
    <dbReference type="NCBI Taxonomy" id="591445"/>
    <lineage>
        <taxon>Eukaryota</taxon>
        <taxon>Metazoa</taxon>
        <taxon>Ecdysozoa</taxon>
        <taxon>Nematoda</taxon>
        <taxon>Chromadorea</taxon>
        <taxon>Rhabditida</taxon>
        <taxon>Tylenchina</taxon>
        <taxon>Panagrolaimomorpha</taxon>
        <taxon>Panagrolaimoidea</taxon>
        <taxon>Panagrolaimidae</taxon>
        <taxon>Panagrolaimus</taxon>
    </lineage>
</organism>
<reference evidence="2" key="1">
    <citation type="submission" date="2022-11" db="UniProtKB">
        <authorList>
            <consortium name="WormBaseParasite"/>
        </authorList>
    </citation>
    <scope>IDENTIFICATION</scope>
</reference>
<name>A0AC34FLV1_9BILA</name>
<dbReference type="Proteomes" id="UP000887579">
    <property type="component" value="Unplaced"/>
</dbReference>
<evidence type="ECO:0000313" key="2">
    <source>
        <dbReference type="WBParaSite" id="ES5_v2.g18359.t1"/>
    </source>
</evidence>
<sequence>MGGLNSITLEGWIGISVGLLFVILLLIGVIIVLVCCLRNRRKKEDRKSKPPSDPEIQKKLDKKPQSTWNEGGASVQTTPSKADRKFTEQTSSQCPSLQ</sequence>
<dbReference type="WBParaSite" id="ES5_v2.g18359.t1">
    <property type="protein sequence ID" value="ES5_v2.g18359.t1"/>
    <property type="gene ID" value="ES5_v2.g18359"/>
</dbReference>